<dbReference type="EMBL" id="JATAAI010000016">
    <property type="protein sequence ID" value="KAK1740266.1"/>
    <property type="molecule type" value="Genomic_DNA"/>
</dbReference>
<organism evidence="8 9">
    <name type="scientific">Skeletonema marinoi</name>
    <dbReference type="NCBI Taxonomy" id="267567"/>
    <lineage>
        <taxon>Eukaryota</taxon>
        <taxon>Sar</taxon>
        <taxon>Stramenopiles</taxon>
        <taxon>Ochrophyta</taxon>
        <taxon>Bacillariophyta</taxon>
        <taxon>Coscinodiscophyceae</taxon>
        <taxon>Thalassiosirophycidae</taxon>
        <taxon>Thalassiosirales</taxon>
        <taxon>Skeletonemataceae</taxon>
        <taxon>Skeletonema</taxon>
        <taxon>Skeletonema marinoi-dohrnii complex</taxon>
    </lineage>
</organism>
<dbReference type="PROSITE" id="PS50865">
    <property type="entry name" value="ZF_MYND_2"/>
    <property type="match status" value="1"/>
</dbReference>
<dbReference type="InterPro" id="IPR001841">
    <property type="entry name" value="Znf_RING"/>
</dbReference>
<dbReference type="InterPro" id="IPR011990">
    <property type="entry name" value="TPR-like_helical_dom_sf"/>
</dbReference>
<evidence type="ECO:0000259" key="6">
    <source>
        <dbReference type="PROSITE" id="PS50089"/>
    </source>
</evidence>
<dbReference type="AlphaFoldDB" id="A0AAD8Y7P3"/>
<keyword evidence="3" id="KW-0862">Zinc</keyword>
<evidence type="ECO:0000256" key="4">
    <source>
        <dbReference type="PROSITE-ProRule" id="PRU00134"/>
    </source>
</evidence>
<feature type="compositionally biased region" description="Basic and acidic residues" evidence="5">
    <location>
        <begin position="298"/>
        <end position="311"/>
    </location>
</feature>
<keyword evidence="9" id="KW-1185">Reference proteome</keyword>
<feature type="domain" description="RING-type" evidence="6">
    <location>
        <begin position="82"/>
        <end position="131"/>
    </location>
</feature>
<evidence type="ECO:0008006" key="10">
    <source>
        <dbReference type="Google" id="ProtNLM"/>
    </source>
</evidence>
<evidence type="ECO:0000256" key="5">
    <source>
        <dbReference type="SAM" id="MobiDB-lite"/>
    </source>
</evidence>
<evidence type="ECO:0000313" key="9">
    <source>
        <dbReference type="Proteomes" id="UP001224775"/>
    </source>
</evidence>
<dbReference type="PROSITE" id="PS50089">
    <property type="entry name" value="ZF_RING_2"/>
    <property type="match status" value="1"/>
</dbReference>
<dbReference type="PANTHER" id="PTHR45011:SF1">
    <property type="entry name" value="DAP3-BINDING CELL DEATH ENHANCER 1"/>
    <property type="match status" value="1"/>
</dbReference>
<evidence type="ECO:0000313" key="8">
    <source>
        <dbReference type="EMBL" id="KAK1740266.1"/>
    </source>
</evidence>
<dbReference type="Gene3D" id="6.10.140.2220">
    <property type="match status" value="1"/>
</dbReference>
<accession>A0AAD8Y7P3</accession>
<dbReference type="SUPFAM" id="SSF144232">
    <property type="entry name" value="HIT/MYND zinc finger-like"/>
    <property type="match status" value="1"/>
</dbReference>
<dbReference type="Gene3D" id="1.25.40.10">
    <property type="entry name" value="Tetratricopeptide repeat domain"/>
    <property type="match status" value="1"/>
</dbReference>
<reference evidence="8" key="1">
    <citation type="submission" date="2023-06" db="EMBL/GenBank/DDBJ databases">
        <title>Survivors Of The Sea: Transcriptome response of Skeletonema marinoi to long-term dormancy.</title>
        <authorList>
            <person name="Pinder M.I.M."/>
            <person name="Kourtchenko O."/>
            <person name="Robertson E.K."/>
            <person name="Larsson T."/>
            <person name="Maumus F."/>
            <person name="Osuna-Cruz C.M."/>
            <person name="Vancaester E."/>
            <person name="Stenow R."/>
            <person name="Vandepoele K."/>
            <person name="Ploug H."/>
            <person name="Bruchert V."/>
            <person name="Godhe A."/>
            <person name="Topel M."/>
        </authorList>
    </citation>
    <scope>NUCLEOTIDE SEQUENCE</scope>
    <source>
        <strain evidence="8">R05AC</strain>
    </source>
</reference>
<gene>
    <name evidence="8" type="ORF">QTG54_009216</name>
</gene>
<dbReference type="InterPro" id="IPR002893">
    <property type="entry name" value="Znf_MYND"/>
</dbReference>
<dbReference type="PANTHER" id="PTHR45011">
    <property type="entry name" value="DAP3-BINDING CELL DEATH ENHANCER 1"/>
    <property type="match status" value="1"/>
</dbReference>
<sequence>MSSTNNVEAKVADMCCASCGIAEVDETKQLKKCDDCDLVRYCSDKCQEDHRPNHEAVCKERATELRQDILFRQPESTHLGDCPICFLPLSLDPNKFVSYYCCSKVICHGCTAANMMRQKKEGLPDGCPFCRQLYSKTQEETNRQKKKRIEANDPMALRDKGRTHYFDGDYERAFEYCSKAAELGDMEAHCYLYMMYEAGLGVEKDKGKETYHLEVAAIGGHPRARHSLGCNEVGLAFQEDSDIILNRAVKHWIIAAKLGDDDSIVRLTEGFKDGFVSKEEFASALRGHQAAVDATKSPQREEAEKLVPPRY</sequence>
<dbReference type="Proteomes" id="UP001224775">
    <property type="component" value="Unassembled WGS sequence"/>
</dbReference>
<evidence type="ECO:0000256" key="2">
    <source>
        <dbReference type="ARBA" id="ARBA00022771"/>
    </source>
</evidence>
<dbReference type="SUPFAM" id="SSF81901">
    <property type="entry name" value="HCP-like"/>
    <property type="match status" value="1"/>
</dbReference>
<dbReference type="Pfam" id="PF01753">
    <property type="entry name" value="zf-MYND"/>
    <property type="match status" value="1"/>
</dbReference>
<feature type="region of interest" description="Disordered" evidence="5">
    <location>
        <begin position="289"/>
        <end position="311"/>
    </location>
</feature>
<comment type="caution">
    <text evidence="8">The sequence shown here is derived from an EMBL/GenBank/DDBJ whole genome shotgun (WGS) entry which is preliminary data.</text>
</comment>
<protein>
    <recommendedName>
        <fullName evidence="10">MYND-type domain-containing protein</fullName>
    </recommendedName>
</protein>
<keyword evidence="2 4" id="KW-0863">Zinc-finger</keyword>
<evidence type="ECO:0000259" key="7">
    <source>
        <dbReference type="PROSITE" id="PS50865"/>
    </source>
</evidence>
<feature type="domain" description="MYND-type" evidence="7">
    <location>
        <begin position="16"/>
        <end position="58"/>
    </location>
</feature>
<evidence type="ECO:0000256" key="3">
    <source>
        <dbReference type="ARBA" id="ARBA00022833"/>
    </source>
</evidence>
<dbReference type="SUPFAM" id="SSF57850">
    <property type="entry name" value="RING/U-box"/>
    <property type="match status" value="1"/>
</dbReference>
<proteinExistence type="predicted"/>
<name>A0AAD8Y7P3_9STRA</name>
<dbReference type="GO" id="GO:0008270">
    <property type="term" value="F:zinc ion binding"/>
    <property type="evidence" value="ECO:0007669"/>
    <property type="project" value="UniProtKB-KW"/>
</dbReference>
<dbReference type="InterPro" id="IPR052748">
    <property type="entry name" value="ISR_Activator"/>
</dbReference>
<keyword evidence="1" id="KW-0479">Metal-binding</keyword>
<evidence type="ECO:0000256" key="1">
    <source>
        <dbReference type="ARBA" id="ARBA00022723"/>
    </source>
</evidence>